<dbReference type="SUPFAM" id="SSF54106">
    <property type="entry name" value="LysM domain"/>
    <property type="match status" value="1"/>
</dbReference>
<feature type="domain" description="LysM" evidence="3">
    <location>
        <begin position="257"/>
        <end position="313"/>
    </location>
</feature>
<feature type="region of interest" description="Disordered" evidence="1">
    <location>
        <begin position="136"/>
        <end position="190"/>
    </location>
</feature>
<keyword evidence="2" id="KW-0812">Transmembrane</keyword>
<dbReference type="RefSeq" id="WP_091629111.1">
    <property type="nucleotide sequence ID" value="NZ_FOEF01000036.1"/>
</dbReference>
<dbReference type="AlphaFoldDB" id="A0A1H8YRP7"/>
<feature type="region of interest" description="Disordered" evidence="1">
    <location>
        <begin position="280"/>
        <end position="370"/>
    </location>
</feature>
<reference evidence="4 5" key="1">
    <citation type="submission" date="2016-10" db="EMBL/GenBank/DDBJ databases">
        <authorList>
            <person name="de Groot N.N."/>
        </authorList>
    </citation>
    <scope>NUCLEOTIDE SEQUENCE [LARGE SCALE GENOMIC DNA]</scope>
    <source>
        <strain evidence="4 5">DSM 44993</strain>
    </source>
</reference>
<dbReference type="SUPFAM" id="SSF46894">
    <property type="entry name" value="C-terminal effector domain of the bipartite response regulators"/>
    <property type="match status" value="1"/>
</dbReference>
<sequence length="1042" mass="109996">MTSRTAQRVRGVLAALALLTFVAGIPCGLLALDAGPTRLIPGRWSEPVPISQWPERIWNALRWAWLTGDLALWLIIAVAWAGWLALTISVIAEVLRQTRHGLRTARGLAGQVPRGRWIAGLVAAVVVASSAGTAAAATGPPAAPAAATAPPWPHPNPATTSRATATGTGPDPAARAADVPASAAPPDDTVPYTVVHGDTLWGLAERHLGAGIRYHEIVRLNPTLRTPEDLQPRRTLRLPADATGLPNPANTATAIGRTITVEPADTLSSIADRELGDPTAWPEIFDLNEGRTQPDGRALRHPDRLLPSWNIVLPAEPAPPSDPPETPAAPPRAPSLAPDPEPSADSPVSVAQPAPSEPQDAPQPAPAVHVDNGVSLSTGAFVGLGLAALITLAMITVRIRRRRWYRPGAHDADPAGLPVVRALRIAHDAATRAPDEDDMPAVALPGRVHPAEMQTRDKARATVRAVMPTPQDTPLGVRDGQAIALDLARTHGLGLVGPGAHAAARALIVTVLAHASSDGIDTTIVIPAADARTLLGHDLKDRAPQQLRIVEDLPAALDVLDAELLARTHAADVAKHDPPARTPQPRNGTVLVIAAPTLDTVPRAHTILENGARYGLAGVFLGPWRPGGTVRVRDDGTVETTSPALSDDLTGARLFTLPGTDARDLLALLHAADPSGDGPSRNPAGATDDPATPRPSRAGSPAATEQNISEHEFVPAAPGNETAAASALADLDVPARHPVAVPSSSVDTRGSGPSLRGTGNDLPGLATPSAVPDDATTAGHPPASGNPATRLHLQVLGRLHLTRADPEPRDLIGAFAPRQREILVYLALHRAGCRRETLTAALWPDAPGERPYNSFHATLSQLRRGLRRTTEDNTLDLTVLQDGHYGLDPTIVTVDLWQLQDALTTSRQGSPTDAVAALNRVTELYRADLAEGIAADWIDGPREALRRDVLDALSTLIRHVRGDDPERALALLEHARRLDPYNEAIYRDLMRVQARLGQHDSIPRTLSILTTSLAGLDQRLDPGTLNLAAALQQSNIQNRQAS</sequence>
<dbReference type="InterPro" id="IPR018392">
    <property type="entry name" value="LysM"/>
</dbReference>
<evidence type="ECO:0000313" key="4">
    <source>
        <dbReference type="EMBL" id="SEP54058.1"/>
    </source>
</evidence>
<evidence type="ECO:0000256" key="1">
    <source>
        <dbReference type="SAM" id="MobiDB-lite"/>
    </source>
</evidence>
<keyword evidence="2" id="KW-0472">Membrane</keyword>
<feature type="region of interest" description="Disordered" evidence="1">
    <location>
        <begin position="225"/>
        <end position="251"/>
    </location>
</feature>
<proteinExistence type="predicted"/>
<organism evidence="4 5">
    <name type="scientific">Amycolatopsis saalfeldensis</name>
    <dbReference type="NCBI Taxonomy" id="394193"/>
    <lineage>
        <taxon>Bacteria</taxon>
        <taxon>Bacillati</taxon>
        <taxon>Actinomycetota</taxon>
        <taxon>Actinomycetes</taxon>
        <taxon>Pseudonocardiales</taxon>
        <taxon>Pseudonocardiaceae</taxon>
        <taxon>Amycolatopsis</taxon>
    </lineage>
</organism>
<dbReference type="InterPro" id="IPR005158">
    <property type="entry name" value="BTAD"/>
</dbReference>
<dbReference type="OrthoDB" id="8444614at2"/>
<feature type="region of interest" description="Disordered" evidence="1">
    <location>
        <begin position="738"/>
        <end position="788"/>
    </location>
</feature>
<feature type="compositionally biased region" description="Basic and acidic residues" evidence="1">
    <location>
        <begin position="288"/>
        <end position="304"/>
    </location>
</feature>
<dbReference type="Proteomes" id="UP000198582">
    <property type="component" value="Unassembled WGS sequence"/>
</dbReference>
<feature type="transmembrane region" description="Helical" evidence="2">
    <location>
        <begin position="70"/>
        <end position="95"/>
    </location>
</feature>
<name>A0A1H8YRP7_9PSEU</name>
<dbReference type="SUPFAM" id="SSF48452">
    <property type="entry name" value="TPR-like"/>
    <property type="match status" value="1"/>
</dbReference>
<dbReference type="EMBL" id="FOEF01000036">
    <property type="protein sequence ID" value="SEP54058.1"/>
    <property type="molecule type" value="Genomic_DNA"/>
</dbReference>
<evidence type="ECO:0000313" key="5">
    <source>
        <dbReference type="Proteomes" id="UP000198582"/>
    </source>
</evidence>
<keyword evidence="5" id="KW-1185">Reference proteome</keyword>
<dbReference type="SMART" id="SM01043">
    <property type="entry name" value="BTAD"/>
    <property type="match status" value="1"/>
</dbReference>
<dbReference type="GO" id="GO:0006355">
    <property type="term" value="P:regulation of DNA-templated transcription"/>
    <property type="evidence" value="ECO:0007669"/>
    <property type="project" value="InterPro"/>
</dbReference>
<dbReference type="Gene3D" id="3.10.350.10">
    <property type="entry name" value="LysM domain"/>
    <property type="match status" value="2"/>
</dbReference>
<dbReference type="STRING" id="394193.SAMN04489732_13615"/>
<dbReference type="InterPro" id="IPR011990">
    <property type="entry name" value="TPR-like_helical_dom_sf"/>
</dbReference>
<dbReference type="PROSITE" id="PS51782">
    <property type="entry name" value="LYSM"/>
    <property type="match status" value="2"/>
</dbReference>
<keyword evidence="2" id="KW-1133">Transmembrane helix</keyword>
<dbReference type="SMART" id="SM00257">
    <property type="entry name" value="LysM"/>
    <property type="match status" value="2"/>
</dbReference>
<dbReference type="Gene3D" id="1.10.10.10">
    <property type="entry name" value="Winged helix-like DNA-binding domain superfamily/Winged helix DNA-binding domain"/>
    <property type="match status" value="1"/>
</dbReference>
<dbReference type="InterPro" id="IPR036779">
    <property type="entry name" value="LysM_dom_sf"/>
</dbReference>
<accession>A0A1H8YRP7</accession>
<dbReference type="Pfam" id="PF01476">
    <property type="entry name" value="LysM"/>
    <property type="match status" value="1"/>
</dbReference>
<evidence type="ECO:0000256" key="2">
    <source>
        <dbReference type="SAM" id="Phobius"/>
    </source>
</evidence>
<dbReference type="CDD" id="cd00118">
    <property type="entry name" value="LysM"/>
    <property type="match status" value="1"/>
</dbReference>
<feature type="compositionally biased region" description="Pro residues" evidence="1">
    <location>
        <begin position="316"/>
        <end position="341"/>
    </location>
</feature>
<feature type="compositionally biased region" description="Low complexity" evidence="1">
    <location>
        <begin position="136"/>
        <end position="149"/>
    </location>
</feature>
<feature type="region of interest" description="Disordered" evidence="1">
    <location>
        <begin position="671"/>
        <end position="706"/>
    </location>
</feature>
<dbReference type="InterPro" id="IPR036388">
    <property type="entry name" value="WH-like_DNA-bd_sf"/>
</dbReference>
<dbReference type="Gene3D" id="1.25.40.10">
    <property type="entry name" value="Tetratricopeptide repeat domain"/>
    <property type="match status" value="1"/>
</dbReference>
<dbReference type="InterPro" id="IPR016032">
    <property type="entry name" value="Sig_transdc_resp-reg_C-effctor"/>
</dbReference>
<evidence type="ECO:0000259" key="3">
    <source>
        <dbReference type="PROSITE" id="PS51782"/>
    </source>
</evidence>
<dbReference type="GO" id="GO:0003677">
    <property type="term" value="F:DNA binding"/>
    <property type="evidence" value="ECO:0007669"/>
    <property type="project" value="InterPro"/>
</dbReference>
<feature type="compositionally biased region" description="Low complexity" evidence="1">
    <location>
        <begin position="157"/>
        <end position="187"/>
    </location>
</feature>
<feature type="transmembrane region" description="Helical" evidence="2">
    <location>
        <begin position="116"/>
        <end position="137"/>
    </location>
</feature>
<feature type="domain" description="LysM" evidence="3">
    <location>
        <begin position="190"/>
        <end position="238"/>
    </location>
</feature>
<gene>
    <name evidence="4" type="ORF">SAMN04489732_13615</name>
</gene>
<dbReference type="InterPro" id="IPR051677">
    <property type="entry name" value="AfsR-DnrI-RedD_regulator"/>
</dbReference>
<dbReference type="PANTHER" id="PTHR35807">
    <property type="entry name" value="TRANSCRIPTIONAL REGULATOR REDD-RELATED"/>
    <property type="match status" value="1"/>
</dbReference>
<protein>
    <submittedName>
        <fullName evidence="4">LysM domain-containing protein</fullName>
    </submittedName>
</protein>
<dbReference type="Pfam" id="PF03704">
    <property type="entry name" value="BTAD"/>
    <property type="match status" value="1"/>
</dbReference>